<evidence type="ECO:0000313" key="2">
    <source>
        <dbReference type="EMBL" id="OIK24671.1"/>
    </source>
</evidence>
<reference evidence="2" key="1">
    <citation type="submission" date="2016-10" db="EMBL/GenBank/DDBJ databases">
        <title>Genome sequence of Streptomyces malaysiense MUSC 136.</title>
        <authorList>
            <person name="Lee L.-H."/>
            <person name="Ser H.-L."/>
        </authorList>
    </citation>
    <scope>NUCLEOTIDE SEQUENCE [LARGE SCALE GENOMIC DNA]</scope>
    <source>
        <strain evidence="2">MUSC 136</strain>
    </source>
</reference>
<protein>
    <submittedName>
        <fullName evidence="2">Uncharacterized protein</fullName>
    </submittedName>
</protein>
<comment type="caution">
    <text evidence="2">The sequence shown here is derived from an EMBL/GenBank/DDBJ whole genome shotgun (WGS) entry which is preliminary data.</text>
</comment>
<gene>
    <name evidence="2" type="ORF">VT52_026220</name>
</gene>
<proteinExistence type="predicted"/>
<dbReference type="AlphaFoldDB" id="A0A1J4PXH4"/>
<keyword evidence="1" id="KW-1133">Transmembrane helix</keyword>
<dbReference type="OrthoDB" id="4249415at2"/>
<accession>A0A1J4PXH4</accession>
<name>A0A1J4PXH4_9ACTN</name>
<feature type="transmembrane region" description="Helical" evidence="1">
    <location>
        <begin position="50"/>
        <end position="67"/>
    </location>
</feature>
<keyword evidence="1" id="KW-0472">Membrane</keyword>
<dbReference type="Proteomes" id="UP000034838">
    <property type="component" value="Unassembled WGS sequence"/>
</dbReference>
<dbReference type="EMBL" id="LBDA02000062">
    <property type="protein sequence ID" value="OIK24671.1"/>
    <property type="molecule type" value="Genomic_DNA"/>
</dbReference>
<keyword evidence="1" id="KW-0812">Transmembrane</keyword>
<sequence>MDGTGNDEGRRARRARVVRRAQFALLVVVVLLAGARVWEREHGDGSDSIVFGLMAGSALSIGVVERYRRSLTRGSR</sequence>
<organism evidence="2 3">
    <name type="scientific">Streptomyces malaysiense</name>
    <dbReference type="NCBI Taxonomy" id="1428626"/>
    <lineage>
        <taxon>Bacteria</taxon>
        <taxon>Bacillati</taxon>
        <taxon>Actinomycetota</taxon>
        <taxon>Actinomycetes</taxon>
        <taxon>Kitasatosporales</taxon>
        <taxon>Streptomycetaceae</taxon>
        <taxon>Streptomyces</taxon>
    </lineage>
</organism>
<feature type="transmembrane region" description="Helical" evidence="1">
    <location>
        <begin position="21"/>
        <end position="38"/>
    </location>
</feature>
<evidence type="ECO:0000313" key="3">
    <source>
        <dbReference type="Proteomes" id="UP000034838"/>
    </source>
</evidence>
<dbReference type="RefSeq" id="WP_046427947.1">
    <property type="nucleotide sequence ID" value="NZ_LBDA02000062.1"/>
</dbReference>
<keyword evidence="3" id="KW-1185">Reference proteome</keyword>
<evidence type="ECO:0000256" key="1">
    <source>
        <dbReference type="SAM" id="Phobius"/>
    </source>
</evidence>